<name>A0A0A8ZM10_ARUDO</name>
<feature type="compositionally biased region" description="Basic and acidic residues" evidence="1">
    <location>
        <begin position="86"/>
        <end position="96"/>
    </location>
</feature>
<feature type="compositionally biased region" description="Low complexity" evidence="1">
    <location>
        <begin position="48"/>
        <end position="58"/>
    </location>
</feature>
<sequence length="96" mass="10712">MTMVGGAVPSLMRHQLSAVRRRSRSSRCSCRRIGAPLIVTSRMSGRTAPRAPAHPAAAILEPRRRTGRPQRRIPSNTWRAAGRLHPNAETRRAWNP</sequence>
<dbReference type="AlphaFoldDB" id="A0A0A8ZM10"/>
<dbReference type="EMBL" id="GBRH01257451">
    <property type="protein sequence ID" value="JAD40444.1"/>
    <property type="molecule type" value="Transcribed_RNA"/>
</dbReference>
<proteinExistence type="predicted"/>
<accession>A0A0A8ZM10</accession>
<evidence type="ECO:0000313" key="2">
    <source>
        <dbReference type="EMBL" id="JAD40444.1"/>
    </source>
</evidence>
<feature type="region of interest" description="Disordered" evidence="1">
    <location>
        <begin position="42"/>
        <end position="96"/>
    </location>
</feature>
<organism evidence="2">
    <name type="scientific">Arundo donax</name>
    <name type="common">Giant reed</name>
    <name type="synonym">Donax arundinaceus</name>
    <dbReference type="NCBI Taxonomy" id="35708"/>
    <lineage>
        <taxon>Eukaryota</taxon>
        <taxon>Viridiplantae</taxon>
        <taxon>Streptophyta</taxon>
        <taxon>Embryophyta</taxon>
        <taxon>Tracheophyta</taxon>
        <taxon>Spermatophyta</taxon>
        <taxon>Magnoliopsida</taxon>
        <taxon>Liliopsida</taxon>
        <taxon>Poales</taxon>
        <taxon>Poaceae</taxon>
        <taxon>PACMAD clade</taxon>
        <taxon>Arundinoideae</taxon>
        <taxon>Arundineae</taxon>
        <taxon>Arundo</taxon>
    </lineage>
</organism>
<reference evidence="2" key="2">
    <citation type="journal article" date="2015" name="Data Brief">
        <title>Shoot transcriptome of the giant reed, Arundo donax.</title>
        <authorList>
            <person name="Barrero R.A."/>
            <person name="Guerrero F.D."/>
            <person name="Moolhuijzen P."/>
            <person name="Goolsby J.A."/>
            <person name="Tidwell J."/>
            <person name="Bellgard S.E."/>
            <person name="Bellgard M.I."/>
        </authorList>
    </citation>
    <scope>NUCLEOTIDE SEQUENCE</scope>
    <source>
        <tissue evidence="2">Shoot tissue taken approximately 20 cm above the soil surface</tissue>
    </source>
</reference>
<protein>
    <submittedName>
        <fullName evidence="2">Uncharacterized protein</fullName>
    </submittedName>
</protein>
<reference evidence="2" key="1">
    <citation type="submission" date="2014-09" db="EMBL/GenBank/DDBJ databases">
        <authorList>
            <person name="Magalhaes I.L.F."/>
            <person name="Oliveira U."/>
            <person name="Santos F.R."/>
            <person name="Vidigal T.H.D.A."/>
            <person name="Brescovit A.D."/>
            <person name="Santos A.J."/>
        </authorList>
    </citation>
    <scope>NUCLEOTIDE SEQUENCE</scope>
    <source>
        <tissue evidence="2">Shoot tissue taken approximately 20 cm above the soil surface</tissue>
    </source>
</reference>
<evidence type="ECO:0000256" key="1">
    <source>
        <dbReference type="SAM" id="MobiDB-lite"/>
    </source>
</evidence>